<evidence type="ECO:0000313" key="4">
    <source>
        <dbReference type="EMBL" id="OLQ05492.1"/>
    </source>
</evidence>
<sequence>MPAEEGQVTAAAEQVSECLYSVSSERSRRTESLLDGTGTLTQALRYRNLPPRGAFLVEGAERRTFRQAYEEVAEQLTPAAPLASVKSLKAEQEDGCAGFRTTDEEMLGTVTSWTCKSVHSLNTRISKPMPTKIGAFAVIALMPARLFAGVAARQSICSRSTRLRRPASISPVLRPSTTPQSFDSAAVGGVTVEVPCKAGEKFRMWYHGRSLEADPEVVPLSMGSIGLAESDDGLHWQKCRGSTASGAVFTPSKDAANFDSALVGMGSIAGNRLYYFGGSREPFAMGDRYMLGVQQSIGVAFDTGRGQWNDRREILPRGDDFDAVFAASPQVVKHSAEDWRDGLTWKREGVILSPGADGAFDARGCSRRHVFPDGDGYTMVYEGSSASGHAFGLAKSVDGIVWEKAGDGPIFSPSPEADAFDARAVSAPFFVPRISEQSGQGLLFYVGLDTSGASSVGIAGAEEGDLSRLSRLVRPSPLSLAATWDAELVEDWAAAMGDEFRAKGANMILAPAVNVHRSPFGGRNAEYLSGEDPTLGRLLAPAFESRMAMPPFAIRATMAEISHCVAIQYKEEPKVLIPTDMIHKKNNKTYVQLRPTSNPIVQLLTGRRGQLNASLSSSATLQRLVKKRNAEYDKPPPAAAAPEQLFEDAPSPKASKKRGPPNPSGEDVAMAVKDTTVHCLMQGKRPRATDLTVELEADQLTAIIEAIREEDVDQAAVQDRTHCCEQVEAMAVPPALIQEVESIVNGAEPVNTRVTKVLCHPSNRGGQMVSHFDVWAKGHQLLGVGLQVQLLQDSICIQMATDPQKRQQQVWKNQQLVQEAGGSLAPVTGQEGHSEICFLSLASSHTTAFLRCVQHGCQDASGKAISVPRTDPVWDAIEAGWKWHVVASSMEEAMPSLPQFFQVGANSGNAIGRATSELEAACQIAAQLQLGSTLEAAINQVASGEVACRASLASIGHYVSRYAGGPGSPLLRFLSQFGQTFGCTLMLGQEFTETLAHMSFQEATNLFPLTRTAIWATQLTAGKSADGFAKLVTKSDLQTLSSPKALDQAKAAESMLADCWQLVQSQLPAATAENHKKTVHLYRCFGKLCIRTTLFNLKKQKLAPDELTFQSLSEILERFTQELQGVTPTQASSSQPATIQDAVKAQPYQAMLLQNSHIKVGGMYCLPKEHGAKVFELLQVTNDGGSMQHRPILLPAENIEVPLHDLKKWRVSKQGMPTLQAEAMLAKAFPTEHALALEDFQKAQVVVALRECYEKHSCEDQEVLAFATNPQALFARTTIQVKKLRLVPLGPVTKVKTDQAKTSKLTISAFGAEWGISSWKQDIDQGCIVPWHWCKPCQPANMQWITVKQGPATIPVLQNHVKIPAGSMILCEPVADVEEPAASAKKKAKTK</sequence>
<dbReference type="InterPro" id="IPR036962">
    <property type="entry name" value="Glyco_hydro_3_N_sf"/>
</dbReference>
<dbReference type="PANTHER" id="PTHR35279:SF1">
    <property type="entry name" value="ARABINANASE_LEVANSUCRASE_INVERTASE"/>
    <property type="match status" value="1"/>
</dbReference>
<reference evidence="4 5" key="1">
    <citation type="submission" date="2016-02" db="EMBL/GenBank/DDBJ databases">
        <title>Genome analysis of coral dinoflagellate symbionts highlights evolutionary adaptations to a symbiotic lifestyle.</title>
        <authorList>
            <person name="Aranda M."/>
            <person name="Li Y."/>
            <person name="Liew Y.J."/>
            <person name="Baumgarten S."/>
            <person name="Simakov O."/>
            <person name="Wilson M."/>
            <person name="Piel J."/>
            <person name="Ashoor H."/>
            <person name="Bougouffa S."/>
            <person name="Bajic V.B."/>
            <person name="Ryu T."/>
            <person name="Ravasi T."/>
            <person name="Bayer T."/>
            <person name="Micklem G."/>
            <person name="Kim H."/>
            <person name="Bhak J."/>
            <person name="Lajeunesse T.C."/>
            <person name="Voolstra C.R."/>
        </authorList>
    </citation>
    <scope>NUCLEOTIDE SEQUENCE [LARGE SCALE GENOMIC DNA]</scope>
    <source>
        <strain evidence="4 5">CCMP2467</strain>
    </source>
</reference>
<dbReference type="GO" id="GO:0004553">
    <property type="term" value="F:hydrolase activity, hydrolyzing O-glycosyl compounds"/>
    <property type="evidence" value="ECO:0007669"/>
    <property type="project" value="InterPro"/>
</dbReference>
<name>A0A1Q9EDK1_SYMMI</name>
<keyword evidence="1" id="KW-0378">Hydrolase</keyword>
<dbReference type="Gene3D" id="3.20.20.300">
    <property type="entry name" value="Glycoside hydrolase, family 3, N-terminal domain"/>
    <property type="match status" value="1"/>
</dbReference>
<dbReference type="PANTHER" id="PTHR35279">
    <property type="match status" value="1"/>
</dbReference>
<dbReference type="Gene3D" id="2.115.10.20">
    <property type="entry name" value="Glycosyl hydrolase domain, family 43"/>
    <property type="match status" value="2"/>
</dbReference>
<dbReference type="Proteomes" id="UP000186817">
    <property type="component" value="Unassembled WGS sequence"/>
</dbReference>
<accession>A0A1Q9EDK1</accession>
<organism evidence="4 5">
    <name type="scientific">Symbiodinium microadriaticum</name>
    <name type="common">Dinoflagellate</name>
    <name type="synonym">Zooxanthella microadriatica</name>
    <dbReference type="NCBI Taxonomy" id="2951"/>
    <lineage>
        <taxon>Eukaryota</taxon>
        <taxon>Sar</taxon>
        <taxon>Alveolata</taxon>
        <taxon>Dinophyceae</taxon>
        <taxon>Suessiales</taxon>
        <taxon>Symbiodiniaceae</taxon>
        <taxon>Symbiodinium</taxon>
    </lineage>
</organism>
<dbReference type="InterPro" id="IPR017853">
    <property type="entry name" value="GH"/>
</dbReference>
<dbReference type="SUPFAM" id="SSF51445">
    <property type="entry name" value="(Trans)glycosidases"/>
    <property type="match status" value="1"/>
</dbReference>
<dbReference type="SUPFAM" id="SSF75005">
    <property type="entry name" value="Arabinanase/levansucrase/invertase"/>
    <property type="match status" value="1"/>
</dbReference>
<evidence type="ECO:0000259" key="3">
    <source>
        <dbReference type="Pfam" id="PF00933"/>
    </source>
</evidence>
<feature type="region of interest" description="Disordered" evidence="2">
    <location>
        <begin position="632"/>
        <end position="668"/>
    </location>
</feature>
<comment type="caution">
    <text evidence="4">The sequence shown here is derived from an EMBL/GenBank/DDBJ whole genome shotgun (WGS) entry which is preliminary data.</text>
</comment>
<evidence type="ECO:0000256" key="2">
    <source>
        <dbReference type="SAM" id="MobiDB-lite"/>
    </source>
</evidence>
<dbReference type="OrthoDB" id="441349at2759"/>
<dbReference type="GO" id="GO:0005975">
    <property type="term" value="P:carbohydrate metabolic process"/>
    <property type="evidence" value="ECO:0007669"/>
    <property type="project" value="InterPro"/>
</dbReference>
<dbReference type="InterPro" id="IPR023296">
    <property type="entry name" value="Glyco_hydro_beta-prop_sf"/>
</dbReference>
<feature type="domain" description="Glycoside hydrolase family 3 N-terminal" evidence="3">
    <location>
        <begin position="461"/>
        <end position="540"/>
    </location>
</feature>
<evidence type="ECO:0000313" key="5">
    <source>
        <dbReference type="Proteomes" id="UP000186817"/>
    </source>
</evidence>
<dbReference type="InterPro" id="IPR001764">
    <property type="entry name" value="Glyco_hydro_3_N"/>
</dbReference>
<dbReference type="Pfam" id="PF00933">
    <property type="entry name" value="Glyco_hydro_3"/>
    <property type="match status" value="1"/>
</dbReference>
<keyword evidence="5" id="KW-1185">Reference proteome</keyword>
<proteinExistence type="predicted"/>
<evidence type="ECO:0000256" key="1">
    <source>
        <dbReference type="ARBA" id="ARBA00022801"/>
    </source>
</evidence>
<dbReference type="EMBL" id="LSRX01000183">
    <property type="protein sequence ID" value="OLQ05492.1"/>
    <property type="molecule type" value="Genomic_DNA"/>
</dbReference>
<gene>
    <name evidence="4" type="primary">bglB</name>
    <name evidence="4" type="ORF">AK812_SmicGene11328</name>
</gene>
<protein>
    <submittedName>
        <fullName evidence="4">Thermostable beta-glucosidase B</fullName>
    </submittedName>
</protein>